<dbReference type="AlphaFoldDB" id="A0A4V6RRC3"/>
<reference evidence="1 2" key="1">
    <citation type="submission" date="2019-03" db="EMBL/GenBank/DDBJ databases">
        <title>Genomic Encyclopedia of Type Strains, Phase IV (KMG-IV): sequencing the most valuable type-strain genomes for metagenomic binning, comparative biology and taxonomic classification.</title>
        <authorList>
            <person name="Goeker M."/>
        </authorList>
    </citation>
    <scope>NUCLEOTIDE SEQUENCE [LARGE SCALE GENOMIC DNA]</scope>
    <source>
        <strain evidence="1 2">DSM 21944</strain>
    </source>
</reference>
<keyword evidence="2" id="KW-1185">Reference proteome</keyword>
<dbReference type="PANTHER" id="PTHR41913">
    <property type="entry name" value="DUF1684 DOMAIN-CONTAINING PROTEIN"/>
    <property type="match status" value="1"/>
</dbReference>
<dbReference type="OrthoDB" id="5493262at2"/>
<dbReference type="Pfam" id="PF07920">
    <property type="entry name" value="DUF1684"/>
    <property type="match status" value="1"/>
</dbReference>
<dbReference type="EMBL" id="SMAF01000002">
    <property type="protein sequence ID" value="TCT00809.1"/>
    <property type="molecule type" value="Genomic_DNA"/>
</dbReference>
<dbReference type="PANTHER" id="PTHR41913:SF1">
    <property type="entry name" value="DUF1684 DOMAIN-CONTAINING PROTEIN"/>
    <property type="match status" value="1"/>
</dbReference>
<name>A0A4V6RRC3_9GAMM</name>
<dbReference type="RefSeq" id="WP_123522101.1">
    <property type="nucleotide sequence ID" value="NZ_JBHLWF010000013.1"/>
</dbReference>
<sequence>MVVLPPLLLALGLAGAPDAVYLADLEASRMQRAANLTREDGWTALVGLHWLDAAASTSIGSDPGNDLVVAHAPAVLGRFHLQNGRWLFTPAEGADVVARGDGTALAGPVAMTTDREAAAAGGSATRLQAGSLHWTLIQRGLGTGLRIWDSEAPGRVGFKGLNWFAPDPGWRIEAAWVPHDPPRTIEIATVLNTLEPMRNPGALHFERDGRKYVLEALADEGDAQLFLIFADRSNRADTYGAGRYLYADVPALNGTVLLDFNRAVNPPCAYTPFATCPLPPPENRLDLFIEAGEKRY</sequence>
<evidence type="ECO:0000313" key="2">
    <source>
        <dbReference type="Proteomes" id="UP000294599"/>
    </source>
</evidence>
<evidence type="ECO:0008006" key="3">
    <source>
        <dbReference type="Google" id="ProtNLM"/>
    </source>
</evidence>
<organism evidence="1 2">
    <name type="scientific">Pseudofulvimonas gallinarii</name>
    <dbReference type="NCBI Taxonomy" id="634155"/>
    <lineage>
        <taxon>Bacteria</taxon>
        <taxon>Pseudomonadati</taxon>
        <taxon>Pseudomonadota</taxon>
        <taxon>Gammaproteobacteria</taxon>
        <taxon>Lysobacterales</taxon>
        <taxon>Rhodanobacteraceae</taxon>
        <taxon>Pseudofulvimonas</taxon>
    </lineage>
</organism>
<gene>
    <name evidence="1" type="ORF">EDC25_102175</name>
</gene>
<dbReference type="Proteomes" id="UP000294599">
    <property type="component" value="Unassembled WGS sequence"/>
</dbReference>
<accession>A0A4V6RRC3</accession>
<comment type="caution">
    <text evidence="1">The sequence shown here is derived from an EMBL/GenBank/DDBJ whole genome shotgun (WGS) entry which is preliminary data.</text>
</comment>
<evidence type="ECO:0000313" key="1">
    <source>
        <dbReference type="EMBL" id="TCT00809.1"/>
    </source>
</evidence>
<proteinExistence type="predicted"/>
<protein>
    <recommendedName>
        <fullName evidence="3">DUF1684 domain-containing protein</fullName>
    </recommendedName>
</protein>
<dbReference type="InterPro" id="IPR012467">
    <property type="entry name" value="DUF1684"/>
</dbReference>